<comment type="caution">
    <text evidence="1">The sequence shown here is derived from an EMBL/GenBank/DDBJ whole genome shotgun (WGS) entry which is preliminary data.</text>
</comment>
<keyword evidence="2" id="KW-1185">Reference proteome</keyword>
<dbReference type="EMBL" id="JBHRXX010000001">
    <property type="protein sequence ID" value="MFC3682325.1"/>
    <property type="molecule type" value="Genomic_DNA"/>
</dbReference>
<protein>
    <recommendedName>
        <fullName evidence="3">DUF1844 domain-containing protein</fullName>
    </recommendedName>
</protein>
<evidence type="ECO:0000313" key="2">
    <source>
        <dbReference type="Proteomes" id="UP001595729"/>
    </source>
</evidence>
<evidence type="ECO:0000313" key="1">
    <source>
        <dbReference type="EMBL" id="MFC3682325.1"/>
    </source>
</evidence>
<dbReference type="Proteomes" id="UP001595729">
    <property type="component" value="Unassembled WGS sequence"/>
</dbReference>
<dbReference type="RefSeq" id="WP_382170180.1">
    <property type="nucleotide sequence ID" value="NZ_JBHRXX010000001.1"/>
</dbReference>
<proteinExistence type="predicted"/>
<organism evidence="1 2">
    <name type="scientific">Hydrogenophaga luteola</name>
    <dbReference type="NCBI Taxonomy" id="1591122"/>
    <lineage>
        <taxon>Bacteria</taxon>
        <taxon>Pseudomonadati</taxon>
        <taxon>Pseudomonadota</taxon>
        <taxon>Betaproteobacteria</taxon>
        <taxon>Burkholderiales</taxon>
        <taxon>Comamonadaceae</taxon>
        <taxon>Hydrogenophaga</taxon>
    </lineage>
</organism>
<reference evidence="2" key="1">
    <citation type="journal article" date="2019" name="Int. J. Syst. Evol. Microbiol.">
        <title>The Global Catalogue of Microorganisms (GCM) 10K type strain sequencing project: providing services to taxonomists for standard genome sequencing and annotation.</title>
        <authorList>
            <consortium name="The Broad Institute Genomics Platform"/>
            <consortium name="The Broad Institute Genome Sequencing Center for Infectious Disease"/>
            <person name="Wu L."/>
            <person name="Ma J."/>
        </authorList>
    </citation>
    <scope>NUCLEOTIDE SEQUENCE [LARGE SCALE GENOMIC DNA]</scope>
    <source>
        <strain evidence="2">KCTC 42501</strain>
    </source>
</reference>
<name>A0ABV7VXX8_9BURK</name>
<accession>A0ABV7VXX8</accession>
<sequence>MTTNTFTEHPPVPKVLQEALKDYPELIAHLQDAISDLGLRPGMSREQRTDQFEMAIGTLEGGLSHYLIKATADLQAAEATGDAVLIAKAREKEMLLSGCRGRRLRQGFAELSDFFRVDQD</sequence>
<evidence type="ECO:0008006" key="3">
    <source>
        <dbReference type="Google" id="ProtNLM"/>
    </source>
</evidence>
<gene>
    <name evidence="1" type="ORF">ACFOPI_01895</name>
</gene>